<dbReference type="Pfam" id="PF06463">
    <property type="entry name" value="Mob_synth_C"/>
    <property type="match status" value="1"/>
</dbReference>
<dbReference type="Gene3D" id="3.20.20.70">
    <property type="entry name" value="Aldolase class I"/>
    <property type="match status" value="1"/>
</dbReference>
<dbReference type="InterPro" id="IPR013785">
    <property type="entry name" value="Aldolase_TIM"/>
</dbReference>
<dbReference type="EC" id="4.1.99.22" evidence="2"/>
<keyword evidence="8" id="KW-0411">Iron-sulfur</keyword>
<evidence type="ECO:0000256" key="8">
    <source>
        <dbReference type="ARBA" id="ARBA00023014"/>
    </source>
</evidence>
<keyword evidence="7" id="KW-0408">Iron</keyword>
<dbReference type="GO" id="GO:0051539">
    <property type="term" value="F:4 iron, 4 sulfur cluster binding"/>
    <property type="evidence" value="ECO:0007669"/>
    <property type="project" value="UniProtKB-KW"/>
</dbReference>
<dbReference type="InterPro" id="IPR013483">
    <property type="entry name" value="MoaA"/>
</dbReference>
<evidence type="ECO:0000256" key="9">
    <source>
        <dbReference type="ARBA" id="ARBA00023134"/>
    </source>
</evidence>
<sequence>MLSSNPNYLRISVTDYCNLNCIYCKSRDYLHLSREEVLSFEEIAEFVRLTTEWGIEKVRITGGEPLIKKDILILLEMLREISALKNLCLTTNGVNLKEFAPSLKKIGIDSVNVSLDTLNPGKFISITGKNELQNVLDGITTARDLGILVKINVVMLKDINDAEIIDFLRFARDNSLILRFIEYMPVGKNFNEEWFLSNILVKNKIEDYIGLLEPYSIFNSESSGPAKYYKNSGLIVGFISARSEPFCSNCNRIRLTIDGKLHSCLFSLSEFNIRNALREGDEQEVRRLFFQTCESKKYVCDGLEDRFIPVSMSRIGG</sequence>
<keyword evidence="11" id="KW-0456">Lyase</keyword>
<evidence type="ECO:0000256" key="5">
    <source>
        <dbReference type="ARBA" id="ARBA00022723"/>
    </source>
</evidence>
<dbReference type="STRING" id="1817893.AUJ66_06255"/>
<dbReference type="GO" id="GO:0005525">
    <property type="term" value="F:GTP binding"/>
    <property type="evidence" value="ECO:0007669"/>
    <property type="project" value="UniProtKB-KW"/>
</dbReference>
<evidence type="ECO:0000256" key="4">
    <source>
        <dbReference type="ARBA" id="ARBA00022691"/>
    </source>
</evidence>
<comment type="caution">
    <text evidence="14">The sequence shown here is derived from an EMBL/GenBank/DDBJ whole genome shotgun (WGS) entry which is preliminary data.</text>
</comment>
<dbReference type="PANTHER" id="PTHR22960">
    <property type="entry name" value="MOLYBDOPTERIN COFACTOR SYNTHESIS PROTEIN A"/>
    <property type="match status" value="1"/>
</dbReference>
<evidence type="ECO:0000256" key="11">
    <source>
        <dbReference type="ARBA" id="ARBA00023239"/>
    </source>
</evidence>
<dbReference type="SUPFAM" id="SSF102114">
    <property type="entry name" value="Radical SAM enzymes"/>
    <property type="match status" value="1"/>
</dbReference>
<keyword evidence="9" id="KW-0342">GTP-binding</keyword>
<dbReference type="GO" id="GO:0006777">
    <property type="term" value="P:Mo-molybdopterin cofactor biosynthetic process"/>
    <property type="evidence" value="ECO:0007669"/>
    <property type="project" value="UniProtKB-KW"/>
</dbReference>
<dbReference type="AlphaFoldDB" id="A0A1J4SCP0"/>
<dbReference type="PROSITE" id="PS01305">
    <property type="entry name" value="MOAA_NIFB_PQQE"/>
    <property type="match status" value="1"/>
</dbReference>
<evidence type="ECO:0000256" key="12">
    <source>
        <dbReference type="ARBA" id="ARBA00048697"/>
    </source>
</evidence>
<evidence type="ECO:0000256" key="7">
    <source>
        <dbReference type="ARBA" id="ARBA00023004"/>
    </source>
</evidence>
<dbReference type="CDD" id="cd21117">
    <property type="entry name" value="Twitch_MoaA"/>
    <property type="match status" value="1"/>
</dbReference>
<dbReference type="InterPro" id="IPR006638">
    <property type="entry name" value="Elp3/MiaA/NifB-like_rSAM"/>
</dbReference>
<dbReference type="InterPro" id="IPR040064">
    <property type="entry name" value="MoaA-like"/>
</dbReference>
<dbReference type="CDD" id="cd01335">
    <property type="entry name" value="Radical_SAM"/>
    <property type="match status" value="1"/>
</dbReference>
<dbReference type="PANTHER" id="PTHR22960:SF0">
    <property type="entry name" value="MOLYBDENUM COFACTOR BIOSYNTHESIS PROTEIN 1"/>
    <property type="match status" value="1"/>
</dbReference>
<dbReference type="PROSITE" id="PS51918">
    <property type="entry name" value="RADICAL_SAM"/>
    <property type="match status" value="1"/>
</dbReference>
<proteinExistence type="predicted"/>
<dbReference type="SFLD" id="SFLDG01386">
    <property type="entry name" value="main_SPASM_domain-containing"/>
    <property type="match status" value="1"/>
</dbReference>
<protein>
    <recommendedName>
        <fullName evidence="2">GTP 3',8-cyclase</fullName>
        <ecNumber evidence="2">4.1.99.22</ecNumber>
    </recommendedName>
</protein>
<dbReference type="InterPro" id="IPR050105">
    <property type="entry name" value="MoCo_biosynth_MoaA/MoaC"/>
</dbReference>
<evidence type="ECO:0000259" key="13">
    <source>
        <dbReference type="PROSITE" id="PS51918"/>
    </source>
</evidence>
<dbReference type="SFLD" id="SFLDG01067">
    <property type="entry name" value="SPASM/twitch_domain_containing"/>
    <property type="match status" value="1"/>
</dbReference>
<evidence type="ECO:0000256" key="3">
    <source>
        <dbReference type="ARBA" id="ARBA00022485"/>
    </source>
</evidence>
<dbReference type="SMART" id="SM00729">
    <property type="entry name" value="Elp3"/>
    <property type="match status" value="1"/>
</dbReference>
<feature type="domain" description="Radical SAM core" evidence="13">
    <location>
        <begin position="1"/>
        <end position="216"/>
    </location>
</feature>
<dbReference type="SFLD" id="SFLDG01383">
    <property type="entry name" value="cyclic_pyranopterin_phosphate"/>
    <property type="match status" value="1"/>
</dbReference>
<name>A0A1J4SCP0_9BACT</name>
<dbReference type="NCBIfam" id="TIGR02666">
    <property type="entry name" value="moaA"/>
    <property type="match status" value="1"/>
</dbReference>
<evidence type="ECO:0000313" key="15">
    <source>
        <dbReference type="Proteomes" id="UP000182278"/>
    </source>
</evidence>
<dbReference type="InterPro" id="IPR007197">
    <property type="entry name" value="rSAM"/>
</dbReference>
<comment type="cofactor">
    <cofactor evidence="1">
        <name>[4Fe-4S] cluster</name>
        <dbReference type="ChEBI" id="CHEBI:49883"/>
    </cofactor>
</comment>
<organism evidence="14 15">
    <name type="scientific">Candidatus Desantisbacteria bacterium CG1_02_38_46</name>
    <dbReference type="NCBI Taxonomy" id="1817893"/>
    <lineage>
        <taxon>Bacteria</taxon>
        <taxon>Candidatus Desantisiibacteriota</taxon>
    </lineage>
</organism>
<dbReference type="EMBL" id="MNUO01000095">
    <property type="protein sequence ID" value="OIN96436.1"/>
    <property type="molecule type" value="Genomic_DNA"/>
</dbReference>
<dbReference type="SFLD" id="SFLDS00029">
    <property type="entry name" value="Radical_SAM"/>
    <property type="match status" value="1"/>
</dbReference>
<dbReference type="Pfam" id="PF04055">
    <property type="entry name" value="Radical_SAM"/>
    <property type="match status" value="1"/>
</dbReference>
<comment type="catalytic activity">
    <reaction evidence="12">
        <text>GTP + AH2 + S-adenosyl-L-methionine = (8S)-3',8-cyclo-7,8-dihydroguanosine 5'-triphosphate + 5'-deoxyadenosine + L-methionine + A + H(+)</text>
        <dbReference type="Rhea" id="RHEA:49576"/>
        <dbReference type="ChEBI" id="CHEBI:13193"/>
        <dbReference type="ChEBI" id="CHEBI:15378"/>
        <dbReference type="ChEBI" id="CHEBI:17319"/>
        <dbReference type="ChEBI" id="CHEBI:17499"/>
        <dbReference type="ChEBI" id="CHEBI:37565"/>
        <dbReference type="ChEBI" id="CHEBI:57844"/>
        <dbReference type="ChEBI" id="CHEBI:59789"/>
        <dbReference type="ChEBI" id="CHEBI:131766"/>
        <dbReference type="EC" id="4.1.99.22"/>
    </reaction>
</comment>
<evidence type="ECO:0000256" key="10">
    <source>
        <dbReference type="ARBA" id="ARBA00023150"/>
    </source>
</evidence>
<reference evidence="14 15" key="1">
    <citation type="journal article" date="2016" name="Environ. Microbiol.">
        <title>Genomic resolution of a cold subsurface aquifer community provides metabolic insights for novel microbes adapted to high CO concentrations.</title>
        <authorList>
            <person name="Probst A.J."/>
            <person name="Castelle C.J."/>
            <person name="Singh A."/>
            <person name="Brown C.T."/>
            <person name="Anantharaman K."/>
            <person name="Sharon I."/>
            <person name="Hug L.A."/>
            <person name="Burstein D."/>
            <person name="Emerson J.B."/>
            <person name="Thomas B.C."/>
            <person name="Banfield J.F."/>
        </authorList>
    </citation>
    <scope>NUCLEOTIDE SEQUENCE [LARGE SCALE GENOMIC DNA]</scope>
    <source>
        <strain evidence="14">CG1_02_38_46</strain>
    </source>
</reference>
<dbReference type="GO" id="GO:0061799">
    <property type="term" value="F:cyclic pyranopterin monophosphate synthase activity"/>
    <property type="evidence" value="ECO:0007669"/>
    <property type="project" value="TreeGrafter"/>
</dbReference>
<accession>A0A1J4SCP0</accession>
<evidence type="ECO:0000313" key="14">
    <source>
        <dbReference type="EMBL" id="OIN96436.1"/>
    </source>
</evidence>
<evidence type="ECO:0000256" key="1">
    <source>
        <dbReference type="ARBA" id="ARBA00001966"/>
    </source>
</evidence>
<keyword evidence="3" id="KW-0004">4Fe-4S</keyword>
<dbReference type="NCBIfam" id="NF001199">
    <property type="entry name" value="PRK00164.2-1"/>
    <property type="match status" value="1"/>
</dbReference>
<dbReference type="InterPro" id="IPR058240">
    <property type="entry name" value="rSAM_sf"/>
</dbReference>
<evidence type="ECO:0000256" key="2">
    <source>
        <dbReference type="ARBA" id="ARBA00012167"/>
    </source>
</evidence>
<keyword evidence="10" id="KW-0501">Molybdenum cofactor biosynthesis</keyword>
<keyword evidence="6" id="KW-0547">Nucleotide-binding</keyword>
<dbReference type="UniPathway" id="UPA00344"/>
<evidence type="ECO:0000256" key="6">
    <source>
        <dbReference type="ARBA" id="ARBA00022741"/>
    </source>
</evidence>
<dbReference type="Proteomes" id="UP000182278">
    <property type="component" value="Unassembled WGS sequence"/>
</dbReference>
<dbReference type="GO" id="GO:0061798">
    <property type="term" value="F:GTP 3',8'-cyclase activity"/>
    <property type="evidence" value="ECO:0007669"/>
    <property type="project" value="UniProtKB-EC"/>
</dbReference>
<dbReference type="GO" id="GO:0046872">
    <property type="term" value="F:metal ion binding"/>
    <property type="evidence" value="ECO:0007669"/>
    <property type="project" value="UniProtKB-KW"/>
</dbReference>
<dbReference type="InterPro" id="IPR010505">
    <property type="entry name" value="MoaA_twitch"/>
</dbReference>
<dbReference type="InterPro" id="IPR000385">
    <property type="entry name" value="MoaA_NifB_PqqE_Fe-S-bd_CS"/>
</dbReference>
<keyword evidence="5" id="KW-0479">Metal-binding</keyword>
<gene>
    <name evidence="14" type="ORF">AUJ66_06255</name>
</gene>
<keyword evidence="4" id="KW-0949">S-adenosyl-L-methionine</keyword>